<sequence length="136" mass="15417">MRKFKLYQLWFLVPGVALVATSVLVPLNYLYAQLYWTPTEAIITGTVLNNDGPEAERLTLMDFTDHEGVIHHISEEDDDEESDSPATGAEDQHIRIYYNPLNPTDYVLANDGRYLIVLFLPLGLLACYLGWPDEGE</sequence>
<reference evidence="2 3" key="1">
    <citation type="journal article" date="2023" name="Microbiol. Resour. Announc.">
        <title>Complete Genome Sequence of Imperialibacter roseus strain P4T.</title>
        <authorList>
            <person name="Tizabi D.R."/>
            <person name="Bachvaroff T."/>
            <person name="Hill R.T."/>
        </authorList>
    </citation>
    <scope>NUCLEOTIDE SEQUENCE [LARGE SCALE GENOMIC DNA]</scope>
    <source>
        <strain evidence="2 3">P4T</strain>
    </source>
</reference>
<proteinExistence type="predicted"/>
<keyword evidence="1" id="KW-0812">Transmembrane</keyword>
<organism evidence="2 3">
    <name type="scientific">Imperialibacter roseus</name>
    <dbReference type="NCBI Taxonomy" id="1324217"/>
    <lineage>
        <taxon>Bacteria</taxon>
        <taxon>Pseudomonadati</taxon>
        <taxon>Bacteroidota</taxon>
        <taxon>Cytophagia</taxon>
        <taxon>Cytophagales</taxon>
        <taxon>Flammeovirgaceae</taxon>
        <taxon>Imperialibacter</taxon>
    </lineage>
</organism>
<evidence type="ECO:0000313" key="3">
    <source>
        <dbReference type="Proteomes" id="UP001302349"/>
    </source>
</evidence>
<evidence type="ECO:0000313" key="2">
    <source>
        <dbReference type="EMBL" id="WOK08560.1"/>
    </source>
</evidence>
<gene>
    <name evidence="2" type="ORF">RT717_07920</name>
</gene>
<feature type="transmembrane region" description="Helical" evidence="1">
    <location>
        <begin position="9"/>
        <end position="31"/>
    </location>
</feature>
<accession>A0ABZ0IX96</accession>
<feature type="transmembrane region" description="Helical" evidence="1">
    <location>
        <begin position="112"/>
        <end position="131"/>
    </location>
</feature>
<protein>
    <recommendedName>
        <fullName evidence="4">DUF3592 domain-containing protein</fullName>
    </recommendedName>
</protein>
<keyword evidence="3" id="KW-1185">Reference proteome</keyword>
<evidence type="ECO:0000256" key="1">
    <source>
        <dbReference type="SAM" id="Phobius"/>
    </source>
</evidence>
<keyword evidence="1" id="KW-0472">Membrane</keyword>
<dbReference type="RefSeq" id="WP_317491197.1">
    <property type="nucleotide sequence ID" value="NZ_CP136051.1"/>
</dbReference>
<evidence type="ECO:0008006" key="4">
    <source>
        <dbReference type="Google" id="ProtNLM"/>
    </source>
</evidence>
<dbReference type="EMBL" id="CP136051">
    <property type="protein sequence ID" value="WOK08560.1"/>
    <property type="molecule type" value="Genomic_DNA"/>
</dbReference>
<keyword evidence="1" id="KW-1133">Transmembrane helix</keyword>
<name>A0ABZ0IX96_9BACT</name>
<dbReference type="Proteomes" id="UP001302349">
    <property type="component" value="Chromosome"/>
</dbReference>